<protein>
    <submittedName>
        <fullName evidence="2">Peptidase</fullName>
    </submittedName>
</protein>
<dbReference type="PANTHER" id="PTHR43666">
    <property type="entry name" value="TLDD PROTEIN"/>
    <property type="match status" value="1"/>
</dbReference>
<name>A0A9X0W8Q9_9GAMM</name>
<evidence type="ECO:0000313" key="2">
    <source>
        <dbReference type="EMBL" id="MBK1618999.1"/>
    </source>
</evidence>
<dbReference type="SUPFAM" id="SSF111283">
    <property type="entry name" value="Putative modulator of DNA gyrase, PmbA/TldD"/>
    <property type="match status" value="1"/>
</dbReference>
<feature type="domain" description="Metalloprotease TldD/E C-terminal" evidence="1">
    <location>
        <begin position="218"/>
        <end position="438"/>
    </location>
</feature>
<sequence length="441" mass="48700">MPLQAEPFFAFAEQIFSQLQGDEQLFLSLDGERSDFVRLNRNRVRQAGAVQTQQLGLTLVDSERQIEGSCDLSGDVDADRSLALALVQQLRERIPHLPADPYLNLDQTPSHSHRALEAELPPAAEAIANLSDQADGLDLVGIYAAGEIASGLASSIGHRHWHQSHSFNLDWSCYLDGDKAVKDSYSGFDWQVSAVRERIERQRERLAVMARPTKQIEPGQYRAFLAPAAMEELLDMLAWGGFGLRDHRTQQTPLLRLAKGELSLSPMLSLIEDHSRGLAPGFTAEGFLKPEQVALIEQGRFGQCLADARSAKEYGEAVNAADEFPESLALAAGRLPTDQALSALDTGLYIGNLWYSNWSDRNACRITGMTRFGTFWVERGELIAPLAVMRFDDSLYRLLGDQLEALTQERELRLSAETYDGRSTASALLPGALVSSLNLTL</sequence>
<dbReference type="EMBL" id="NRRY01000016">
    <property type="protein sequence ID" value="MBK1618999.1"/>
    <property type="molecule type" value="Genomic_DNA"/>
</dbReference>
<evidence type="ECO:0000259" key="1">
    <source>
        <dbReference type="Pfam" id="PF19289"/>
    </source>
</evidence>
<organism evidence="2 3">
    <name type="scientific">Lamprobacter modestohalophilus</name>
    <dbReference type="NCBI Taxonomy" id="1064514"/>
    <lineage>
        <taxon>Bacteria</taxon>
        <taxon>Pseudomonadati</taxon>
        <taxon>Pseudomonadota</taxon>
        <taxon>Gammaproteobacteria</taxon>
        <taxon>Chromatiales</taxon>
        <taxon>Chromatiaceae</taxon>
        <taxon>Lamprobacter</taxon>
    </lineage>
</organism>
<dbReference type="RefSeq" id="WP_200243792.1">
    <property type="nucleotide sequence ID" value="NZ_NRRY01000016.1"/>
</dbReference>
<dbReference type="InterPro" id="IPR036059">
    <property type="entry name" value="TldD/PmbA_sf"/>
</dbReference>
<dbReference type="GO" id="GO:0006508">
    <property type="term" value="P:proteolysis"/>
    <property type="evidence" value="ECO:0007669"/>
    <property type="project" value="InterPro"/>
</dbReference>
<dbReference type="Proteomes" id="UP001138768">
    <property type="component" value="Unassembled WGS sequence"/>
</dbReference>
<keyword evidence="3" id="KW-1185">Reference proteome</keyword>
<dbReference type="PANTHER" id="PTHR43666:SF1">
    <property type="entry name" value="CONSERVED PROTEIN"/>
    <property type="match status" value="1"/>
</dbReference>
<dbReference type="Pfam" id="PF19289">
    <property type="entry name" value="PmbA_TldD_3rd"/>
    <property type="match status" value="1"/>
</dbReference>
<evidence type="ECO:0000313" key="3">
    <source>
        <dbReference type="Proteomes" id="UP001138768"/>
    </source>
</evidence>
<proteinExistence type="predicted"/>
<comment type="caution">
    <text evidence="2">The sequence shown here is derived from an EMBL/GenBank/DDBJ whole genome shotgun (WGS) entry which is preliminary data.</text>
</comment>
<gene>
    <name evidence="2" type="ORF">CKO42_11265</name>
</gene>
<accession>A0A9X0W8Q9</accession>
<reference evidence="2 3" key="1">
    <citation type="journal article" date="2020" name="Microorganisms">
        <title>Osmotic Adaptation and Compatible Solute Biosynthesis of Phototrophic Bacteria as Revealed from Genome Analyses.</title>
        <authorList>
            <person name="Imhoff J.F."/>
            <person name="Rahn T."/>
            <person name="Kunzel S."/>
            <person name="Keller A."/>
            <person name="Neulinger S.C."/>
        </authorList>
    </citation>
    <scope>NUCLEOTIDE SEQUENCE [LARGE SCALE GENOMIC DNA]</scope>
    <source>
        <strain evidence="2 3">DSM 25653</strain>
    </source>
</reference>
<dbReference type="GO" id="GO:0008237">
    <property type="term" value="F:metallopeptidase activity"/>
    <property type="evidence" value="ECO:0007669"/>
    <property type="project" value="InterPro"/>
</dbReference>
<dbReference type="InterPro" id="IPR045569">
    <property type="entry name" value="Metalloprtase-TldD/E_C"/>
</dbReference>
<dbReference type="AlphaFoldDB" id="A0A9X0W8Q9"/>